<proteinExistence type="predicted"/>
<gene>
    <name evidence="3" type="ORF">PSON_ATCC_30995.1.T1040191</name>
</gene>
<dbReference type="GO" id="GO:0004672">
    <property type="term" value="F:protein kinase activity"/>
    <property type="evidence" value="ECO:0007669"/>
    <property type="project" value="InterPro"/>
</dbReference>
<dbReference type="Pfam" id="PF00069">
    <property type="entry name" value="Pkinase"/>
    <property type="match status" value="1"/>
</dbReference>
<dbReference type="PANTHER" id="PTHR44305:SF2">
    <property type="entry name" value="SI:DKEY-192D15.2"/>
    <property type="match status" value="1"/>
</dbReference>
<evidence type="ECO:0000313" key="3">
    <source>
        <dbReference type="EMBL" id="CAD8113989.1"/>
    </source>
</evidence>
<dbReference type="SMART" id="SM00220">
    <property type="entry name" value="S_TKc"/>
    <property type="match status" value="1"/>
</dbReference>
<name>A0A8S1QDN0_9CILI</name>
<feature type="region of interest" description="Disordered" evidence="1">
    <location>
        <begin position="397"/>
        <end position="418"/>
    </location>
</feature>
<dbReference type="AlphaFoldDB" id="A0A8S1QDN0"/>
<dbReference type="InterPro" id="IPR000719">
    <property type="entry name" value="Prot_kinase_dom"/>
</dbReference>
<dbReference type="EMBL" id="CAJJDN010000104">
    <property type="protein sequence ID" value="CAD8113989.1"/>
    <property type="molecule type" value="Genomic_DNA"/>
</dbReference>
<dbReference type="GO" id="GO:0005524">
    <property type="term" value="F:ATP binding"/>
    <property type="evidence" value="ECO:0007669"/>
    <property type="project" value="InterPro"/>
</dbReference>
<keyword evidence="4" id="KW-1185">Reference proteome</keyword>
<feature type="domain" description="Protein kinase" evidence="2">
    <location>
        <begin position="24"/>
        <end position="307"/>
    </location>
</feature>
<reference evidence="3" key="1">
    <citation type="submission" date="2021-01" db="EMBL/GenBank/DDBJ databases">
        <authorList>
            <consortium name="Genoscope - CEA"/>
            <person name="William W."/>
        </authorList>
    </citation>
    <scope>NUCLEOTIDE SEQUENCE</scope>
</reference>
<dbReference type="InterPro" id="IPR053083">
    <property type="entry name" value="TF_kinase-domain_protein"/>
</dbReference>
<sequence length="418" mass="49059">MGADQSNTNEMKTQQQYQMFLLQYSKERESEHNQFGLVKLYNHNQNNTMICIKKLQTKSDTELTQIKNHFRKRQIFVHPNLVQLQAVRTCNEQSICSDSSLVMVVSEYFPDTLESELKKRRQPLKRFPESHIWLLIQQIVDPLSFLEEQKQVHGDIQPQNIYLDESGSVKLAEYNYFPGGQHGFQKMLLSIDKAYLSPILLNNYRNMNFKAQHNEYKSDVFSLGMTLMGVLLLEESYDCMDFQNGCIIENLIDQKLQRIKRSGYSQLLINFVRELLQIEENVRPSWNDLKQVIDQFRDKICNLIPFFQDKRQMSPTKVIYQQSYVPQQQILSSPPQSKILSSPRQPQILYQTYHQPQTLYQTKQIQGMPMKQSIYYESGQKQVPIKKITKLEDTVSKQAQQQGESSLEKTTIKQSETK</sequence>
<comment type="caution">
    <text evidence="3">The sequence shown here is derived from an EMBL/GenBank/DDBJ whole genome shotgun (WGS) entry which is preliminary data.</text>
</comment>
<organism evidence="3 4">
    <name type="scientific">Paramecium sonneborni</name>
    <dbReference type="NCBI Taxonomy" id="65129"/>
    <lineage>
        <taxon>Eukaryota</taxon>
        <taxon>Sar</taxon>
        <taxon>Alveolata</taxon>
        <taxon>Ciliophora</taxon>
        <taxon>Intramacronucleata</taxon>
        <taxon>Oligohymenophorea</taxon>
        <taxon>Peniculida</taxon>
        <taxon>Parameciidae</taxon>
        <taxon>Paramecium</taxon>
    </lineage>
</organism>
<feature type="compositionally biased region" description="Basic and acidic residues" evidence="1">
    <location>
        <begin position="406"/>
        <end position="418"/>
    </location>
</feature>
<evidence type="ECO:0000313" key="4">
    <source>
        <dbReference type="Proteomes" id="UP000692954"/>
    </source>
</evidence>
<accession>A0A8S1QDN0</accession>
<dbReference type="PROSITE" id="PS50011">
    <property type="entry name" value="PROTEIN_KINASE_DOM"/>
    <property type="match status" value="1"/>
</dbReference>
<evidence type="ECO:0000259" key="2">
    <source>
        <dbReference type="PROSITE" id="PS50011"/>
    </source>
</evidence>
<evidence type="ECO:0000256" key="1">
    <source>
        <dbReference type="SAM" id="MobiDB-lite"/>
    </source>
</evidence>
<protein>
    <recommendedName>
        <fullName evidence="2">Protein kinase domain-containing protein</fullName>
    </recommendedName>
</protein>
<dbReference type="Proteomes" id="UP000692954">
    <property type="component" value="Unassembled WGS sequence"/>
</dbReference>
<dbReference type="OrthoDB" id="290533at2759"/>
<dbReference type="PANTHER" id="PTHR44305">
    <property type="entry name" value="SI:DKEY-192D15.2-RELATED"/>
    <property type="match status" value="1"/>
</dbReference>